<keyword evidence="1" id="KW-0812">Transmembrane</keyword>
<comment type="caution">
    <text evidence="2">The sequence shown here is derived from an EMBL/GenBank/DDBJ whole genome shotgun (WGS) entry which is preliminary data.</text>
</comment>
<evidence type="ECO:0000313" key="2">
    <source>
        <dbReference type="EMBL" id="NLW36717.1"/>
    </source>
</evidence>
<sequence length="103" mass="12003">MGKICVPARKGVRDVRHTNFQTIVLIIVSIAVFTVFSFFMRARYNGLQEEWIDNLRKEREVAEINGKLKMELSVITRARYIALKANERLGLKKPKEEEVLVLR</sequence>
<keyword evidence="1" id="KW-0472">Membrane</keyword>
<feature type="transmembrane region" description="Helical" evidence="1">
    <location>
        <begin position="20"/>
        <end position="39"/>
    </location>
</feature>
<evidence type="ECO:0000256" key="1">
    <source>
        <dbReference type="SAM" id="Phobius"/>
    </source>
</evidence>
<dbReference type="AlphaFoldDB" id="A0A351U1C2"/>
<name>A0A351U1C2_9BACT</name>
<organism evidence="2 3">
    <name type="scientific">Syntrophorhabdus aromaticivorans</name>
    <dbReference type="NCBI Taxonomy" id="328301"/>
    <lineage>
        <taxon>Bacteria</taxon>
        <taxon>Pseudomonadati</taxon>
        <taxon>Thermodesulfobacteriota</taxon>
        <taxon>Syntrophorhabdia</taxon>
        <taxon>Syntrophorhabdales</taxon>
        <taxon>Syntrophorhabdaceae</taxon>
        <taxon>Syntrophorhabdus</taxon>
    </lineage>
</organism>
<keyword evidence="1" id="KW-1133">Transmembrane helix</keyword>
<reference evidence="2" key="1">
    <citation type="journal article" date="2020" name="Biotechnol. Biofuels">
        <title>New insights from the biogas microbiome by comprehensive genome-resolved metagenomics of nearly 1600 species originating from multiple anaerobic digesters.</title>
        <authorList>
            <person name="Campanaro S."/>
            <person name="Treu L."/>
            <person name="Rodriguez-R L.M."/>
            <person name="Kovalovszki A."/>
            <person name="Ziels R.M."/>
            <person name="Maus I."/>
            <person name="Zhu X."/>
            <person name="Kougias P.G."/>
            <person name="Basile A."/>
            <person name="Luo G."/>
            <person name="Schluter A."/>
            <person name="Konstantinidis K.T."/>
            <person name="Angelidaki I."/>
        </authorList>
    </citation>
    <scope>NUCLEOTIDE SEQUENCE</scope>
    <source>
        <strain evidence="2">AS06rmzACSIP_7</strain>
    </source>
</reference>
<reference evidence="2" key="2">
    <citation type="submission" date="2020-01" db="EMBL/GenBank/DDBJ databases">
        <authorList>
            <person name="Campanaro S."/>
        </authorList>
    </citation>
    <scope>NUCLEOTIDE SEQUENCE</scope>
    <source>
        <strain evidence="2">AS06rmzACSIP_7</strain>
    </source>
</reference>
<dbReference type="Proteomes" id="UP000777265">
    <property type="component" value="Unassembled WGS sequence"/>
</dbReference>
<dbReference type="STRING" id="909663.GCA_000512235_01492"/>
<evidence type="ECO:0008006" key="4">
    <source>
        <dbReference type="Google" id="ProtNLM"/>
    </source>
</evidence>
<proteinExistence type="predicted"/>
<protein>
    <recommendedName>
        <fullName evidence="4">Cell division protein FtsL</fullName>
    </recommendedName>
</protein>
<dbReference type="EMBL" id="JAAYEE010000286">
    <property type="protein sequence ID" value="NLW36717.1"/>
    <property type="molecule type" value="Genomic_DNA"/>
</dbReference>
<accession>A0A351U1C2</accession>
<gene>
    <name evidence="2" type="ORF">GXY80_14765</name>
</gene>
<evidence type="ECO:0000313" key="3">
    <source>
        <dbReference type="Proteomes" id="UP000777265"/>
    </source>
</evidence>